<name>A0A101HIQ3_9BACT</name>
<proteinExistence type="predicted"/>
<reference evidence="2" key="1">
    <citation type="journal article" date="2015" name="MBio">
        <title>Genome-Resolved Metagenomic Analysis Reveals Roles for Candidate Phyla and Other Microbial Community Members in Biogeochemical Transformations in Oil Reservoirs.</title>
        <authorList>
            <person name="Hu P."/>
            <person name="Tom L."/>
            <person name="Singh A."/>
            <person name="Thomas B.C."/>
            <person name="Baker B.J."/>
            <person name="Piceno Y.M."/>
            <person name="Andersen G.L."/>
            <person name="Banfield J.F."/>
        </authorList>
    </citation>
    <scope>NUCLEOTIDE SEQUENCE [LARGE SCALE GENOMIC DNA]</scope>
</reference>
<dbReference type="Proteomes" id="UP000053904">
    <property type="component" value="Unassembled WGS sequence"/>
</dbReference>
<organism evidence="1 2">
    <name type="scientific">candidate division WS6 bacterium 34_10</name>
    <dbReference type="NCBI Taxonomy" id="1641389"/>
    <lineage>
        <taxon>Bacteria</taxon>
        <taxon>Candidatus Dojkabacteria</taxon>
    </lineage>
</organism>
<dbReference type="AlphaFoldDB" id="A0A101HIQ3"/>
<accession>A0A101HIQ3</accession>
<comment type="caution">
    <text evidence="1">The sequence shown here is derived from an EMBL/GenBank/DDBJ whole genome shotgun (WGS) entry which is preliminary data.</text>
</comment>
<protein>
    <submittedName>
        <fullName evidence="1">Uncharacterized protein</fullName>
    </submittedName>
</protein>
<evidence type="ECO:0000313" key="2">
    <source>
        <dbReference type="Proteomes" id="UP000053904"/>
    </source>
</evidence>
<gene>
    <name evidence="1" type="ORF">XD93_0239</name>
</gene>
<dbReference type="EMBL" id="LGGO01000021">
    <property type="protein sequence ID" value="KUK77581.1"/>
    <property type="molecule type" value="Genomic_DNA"/>
</dbReference>
<evidence type="ECO:0000313" key="1">
    <source>
        <dbReference type="EMBL" id="KUK77581.1"/>
    </source>
</evidence>
<sequence length="165" mass="19225">MFKKSVIVVQEASPNEASFLKIYHTRFEISKSPIEIFHRPLRPSSETYLNEVGEPGKTLVRKIMCIPGVVKVATQPYRISVEISLAYSFEEIEPKVLEILKSAVPNELLKEERPFVFYIPWQQKGNSPLKTDTKKTSFKESFEKVTAWFKKSFEKVSTWFKKNFK</sequence>